<name>A0A0R3TSJ2_RODNA</name>
<dbReference type="Gene3D" id="1.25.10.10">
    <property type="entry name" value="Leucine-rich Repeat Variant"/>
    <property type="match status" value="1"/>
</dbReference>
<gene>
    <name evidence="1" type="ORF">HNAJ_LOCUS10614</name>
</gene>
<organism evidence="3">
    <name type="scientific">Rodentolepis nana</name>
    <name type="common">Dwarf tapeworm</name>
    <name type="synonym">Hymenolepis nana</name>
    <dbReference type="NCBI Taxonomy" id="102285"/>
    <lineage>
        <taxon>Eukaryota</taxon>
        <taxon>Metazoa</taxon>
        <taxon>Spiralia</taxon>
        <taxon>Lophotrochozoa</taxon>
        <taxon>Platyhelminthes</taxon>
        <taxon>Cestoda</taxon>
        <taxon>Eucestoda</taxon>
        <taxon>Cyclophyllidea</taxon>
        <taxon>Hymenolepididae</taxon>
        <taxon>Rodentolepis</taxon>
    </lineage>
</organism>
<sequence length="468" mass="50366">MCNENSGFARVSQAAVNIVEIPLKAKNRAEYLPAILPAFATGGTLAALGDLAIHMTTVSIAEGEHSRRIHAALVECGRESGRCFFELASFGLELGSIASPLDHPFVVGLGGAPSDRLWRVDARFSERSKQLEPLIDSIIATVKTSDGKINPGFVDLVVSCIRTSDNAIFSPVCKFLTYLLFKALDSHGSPASSIANRSTPTVSRSQGQTLLNQLAFALVSIEDDDKTSPILKQLLSPGQSLPTLLWSLSTLIAIVAVFENARTLQPMNTFPALAAFATSAFTVLQGNDYLGSSNSSARYYAVTLLAFITRWGSPKPDAVLMSTLENLLGGDQSASVRVAACCFLECQIVEALETGNTVENRALSCLLESGCTDGAMEVQETALGALRRIFEMSSSLKDQFFQTSVHQRLMAQYNAVNQQVHRPGLLRRLLATRNQSQTPTSANQSTNSPVQESLLTHLSALCLPEKNP</sequence>
<accession>A0A0R3TSJ2</accession>
<protein>
    <submittedName>
        <fullName evidence="3">DUF3730 domain-containing protein</fullName>
    </submittedName>
</protein>
<proteinExistence type="predicted"/>
<dbReference type="EMBL" id="UZAE01013129">
    <property type="protein sequence ID" value="VDO08358.1"/>
    <property type="molecule type" value="Genomic_DNA"/>
</dbReference>
<dbReference type="AlphaFoldDB" id="A0A0R3TSJ2"/>
<reference evidence="3" key="1">
    <citation type="submission" date="2017-02" db="UniProtKB">
        <authorList>
            <consortium name="WormBaseParasite"/>
        </authorList>
    </citation>
    <scope>IDENTIFICATION</scope>
</reference>
<evidence type="ECO:0000313" key="2">
    <source>
        <dbReference type="Proteomes" id="UP000278807"/>
    </source>
</evidence>
<keyword evidence="2" id="KW-1185">Reference proteome</keyword>
<dbReference type="InterPro" id="IPR016024">
    <property type="entry name" value="ARM-type_fold"/>
</dbReference>
<evidence type="ECO:0000313" key="3">
    <source>
        <dbReference type="WBParaSite" id="HNAJ_0001061701-mRNA-1"/>
    </source>
</evidence>
<dbReference type="WBParaSite" id="HNAJ_0001061701-mRNA-1">
    <property type="protein sequence ID" value="HNAJ_0001061701-mRNA-1"/>
    <property type="gene ID" value="HNAJ_0001061701"/>
</dbReference>
<reference evidence="1 2" key="2">
    <citation type="submission" date="2018-11" db="EMBL/GenBank/DDBJ databases">
        <authorList>
            <consortium name="Pathogen Informatics"/>
        </authorList>
    </citation>
    <scope>NUCLEOTIDE SEQUENCE [LARGE SCALE GENOMIC DNA]</scope>
</reference>
<dbReference type="SUPFAM" id="SSF48371">
    <property type="entry name" value="ARM repeat"/>
    <property type="match status" value="1"/>
</dbReference>
<dbReference type="InterPro" id="IPR011989">
    <property type="entry name" value="ARM-like"/>
</dbReference>
<dbReference type="STRING" id="102285.A0A0R3TSJ2"/>
<dbReference type="Proteomes" id="UP000278807">
    <property type="component" value="Unassembled WGS sequence"/>
</dbReference>
<evidence type="ECO:0000313" key="1">
    <source>
        <dbReference type="EMBL" id="VDO08358.1"/>
    </source>
</evidence>